<feature type="region of interest" description="Disordered" evidence="4">
    <location>
        <begin position="40"/>
        <end position="78"/>
    </location>
</feature>
<organism evidence="5 6">
    <name type="scientific">Hohenbuehelia grisea</name>
    <dbReference type="NCBI Taxonomy" id="104357"/>
    <lineage>
        <taxon>Eukaryota</taxon>
        <taxon>Fungi</taxon>
        <taxon>Dikarya</taxon>
        <taxon>Basidiomycota</taxon>
        <taxon>Agaricomycotina</taxon>
        <taxon>Agaricomycetes</taxon>
        <taxon>Agaricomycetidae</taxon>
        <taxon>Agaricales</taxon>
        <taxon>Pleurotineae</taxon>
        <taxon>Pleurotaceae</taxon>
        <taxon>Hohenbuehelia</taxon>
    </lineage>
</organism>
<comment type="similarity">
    <text evidence="1">Belongs to the bacterial ribosomal protein bS21 family.</text>
</comment>
<dbReference type="PANTHER" id="PTHR41237">
    <property type="entry name" value="37S RIBOSOMAL PROTEIN MRP21, MITOCHONDRIAL"/>
    <property type="match status" value="1"/>
</dbReference>
<dbReference type="Proteomes" id="UP001556367">
    <property type="component" value="Unassembled WGS sequence"/>
</dbReference>
<evidence type="ECO:0000256" key="2">
    <source>
        <dbReference type="ARBA" id="ARBA00022980"/>
    </source>
</evidence>
<keyword evidence="2" id="KW-0689">Ribosomal protein</keyword>
<evidence type="ECO:0000313" key="6">
    <source>
        <dbReference type="Proteomes" id="UP001556367"/>
    </source>
</evidence>
<feature type="compositionally biased region" description="Low complexity" evidence="4">
    <location>
        <begin position="47"/>
        <end position="60"/>
    </location>
</feature>
<dbReference type="EMBL" id="JASNQZ010000015">
    <property type="protein sequence ID" value="KAL0946925.1"/>
    <property type="molecule type" value="Genomic_DNA"/>
</dbReference>
<name>A0ABR3IUB9_9AGAR</name>
<reference evidence="6" key="1">
    <citation type="submission" date="2024-06" db="EMBL/GenBank/DDBJ databases">
        <title>Multi-omics analyses provide insights into the biosynthesis of the anticancer antibiotic pleurotin in Hohenbuehelia grisea.</title>
        <authorList>
            <person name="Weaver J.A."/>
            <person name="Alberti F."/>
        </authorList>
    </citation>
    <scope>NUCLEOTIDE SEQUENCE [LARGE SCALE GENOMIC DNA]</scope>
    <source>
        <strain evidence="6">T-177</strain>
    </source>
</reference>
<dbReference type="PANTHER" id="PTHR41237:SF1">
    <property type="entry name" value="SMALL RIBOSOMAL SUBUNIT PROTEIN BS21M"/>
    <property type="match status" value="1"/>
</dbReference>
<protein>
    <recommendedName>
        <fullName evidence="7">Ribosomal protein S21</fullName>
    </recommendedName>
</protein>
<keyword evidence="6" id="KW-1185">Reference proteome</keyword>
<evidence type="ECO:0000256" key="4">
    <source>
        <dbReference type="SAM" id="MobiDB-lite"/>
    </source>
</evidence>
<dbReference type="Pfam" id="PF01165">
    <property type="entry name" value="Ribosomal_S21"/>
    <property type="match status" value="1"/>
</dbReference>
<proteinExistence type="inferred from homology"/>
<accession>A0ABR3IUB9</accession>
<evidence type="ECO:0000256" key="1">
    <source>
        <dbReference type="ARBA" id="ARBA00006640"/>
    </source>
</evidence>
<comment type="caution">
    <text evidence="5">The sequence shown here is derived from an EMBL/GenBank/DDBJ whole genome shotgun (WGS) entry which is preliminary data.</text>
</comment>
<dbReference type="InterPro" id="IPR001911">
    <property type="entry name" value="Ribosomal_bS21"/>
</dbReference>
<gene>
    <name evidence="5" type="ORF">HGRIS_013086</name>
</gene>
<keyword evidence="3" id="KW-0687">Ribonucleoprotein</keyword>
<evidence type="ECO:0008006" key="7">
    <source>
        <dbReference type="Google" id="ProtNLM"/>
    </source>
</evidence>
<evidence type="ECO:0000313" key="5">
    <source>
        <dbReference type="EMBL" id="KAL0946925.1"/>
    </source>
</evidence>
<evidence type="ECO:0000256" key="3">
    <source>
        <dbReference type="ARBA" id="ARBA00023274"/>
    </source>
</evidence>
<dbReference type="InterPro" id="IPR052837">
    <property type="entry name" value="Mitoribosomal_bS21"/>
</dbReference>
<sequence length="203" mass="23102">MLRSAARQFAPLVRQHAPLRQWTPSHVPSLSSTRFISQTSRRFTEAPTPSTSTNPSNTPPVDTSLEEPKRGVYSPPRLDVKPDSSWGGVFEGIHLAKQISNSTAAQKWTKNSESSQISLMSQKTGDAFSGRTVRVGHDVGEAFRRLDAILGRNKVRLTWRQQERHEKKGVKRRRLSSERWRKQFANEVRKKVQLVNQIRHRGA</sequence>